<gene>
    <name evidence="2" type="ORF">BST63_22185</name>
    <name evidence="1" type="ORF">BSZ18_11345</name>
</gene>
<evidence type="ECO:0000313" key="1">
    <source>
        <dbReference type="EMBL" id="OSJ13341.1"/>
    </source>
</evidence>
<dbReference type="OrthoDB" id="8445391at2"/>
<reference evidence="3 4" key="1">
    <citation type="submission" date="2017-03" db="EMBL/GenBank/DDBJ databases">
        <title>Whole genome sequences of fourteen strains of Bradyrhizobium canariense and one strain of Bradyrhizobium japonicum isolated from Lupinus (Papilionoideae: Genisteae) species in Algeria.</title>
        <authorList>
            <person name="Crovadore J."/>
            <person name="Chekireb D."/>
            <person name="Brachmann A."/>
            <person name="Chablais R."/>
            <person name="Cochard B."/>
            <person name="Lefort F."/>
        </authorList>
    </citation>
    <scope>NUCLEOTIDE SEQUENCE [LARGE SCALE GENOMIC DNA]</scope>
    <source>
        <strain evidence="1 3">UBMA195</strain>
        <strain evidence="2 4">UBMAN05</strain>
    </source>
</reference>
<evidence type="ECO:0000313" key="4">
    <source>
        <dbReference type="Proteomes" id="UP000193884"/>
    </source>
</evidence>
<dbReference type="Proteomes" id="UP000193553">
    <property type="component" value="Unassembled WGS sequence"/>
</dbReference>
<protein>
    <submittedName>
        <fullName evidence="1">Uncharacterized protein</fullName>
    </submittedName>
</protein>
<accession>A0A1X3FYC2</accession>
<organism evidence="1 3">
    <name type="scientific">Bradyrhizobium canariense</name>
    <dbReference type="NCBI Taxonomy" id="255045"/>
    <lineage>
        <taxon>Bacteria</taxon>
        <taxon>Pseudomonadati</taxon>
        <taxon>Pseudomonadota</taxon>
        <taxon>Alphaproteobacteria</taxon>
        <taxon>Hyphomicrobiales</taxon>
        <taxon>Nitrobacteraceae</taxon>
        <taxon>Bradyrhizobium</taxon>
    </lineage>
</organism>
<name>A0A1X3FYC2_9BRAD</name>
<evidence type="ECO:0000313" key="3">
    <source>
        <dbReference type="Proteomes" id="UP000193553"/>
    </source>
</evidence>
<dbReference type="EMBL" id="NAFI01000163">
    <property type="protein sequence ID" value="OSJ13341.1"/>
    <property type="molecule type" value="Genomic_DNA"/>
</dbReference>
<dbReference type="Proteomes" id="UP000193884">
    <property type="component" value="Unassembled WGS sequence"/>
</dbReference>
<dbReference type="EMBL" id="NAFK01000167">
    <property type="protein sequence ID" value="OSJ26466.1"/>
    <property type="molecule type" value="Genomic_DNA"/>
</dbReference>
<dbReference type="AlphaFoldDB" id="A0A1X3FYC2"/>
<dbReference type="GeneID" id="66477669"/>
<sequence>MRPLRPFNFNTSAELFPAAIRKKKRAGFTYRRFGTAAEAVQFAMEQLPTDSLNGAYLQVEEARFDQNGIRSLYESEAFPLPRHRKPVEASTDAADAA</sequence>
<keyword evidence="4" id="KW-1185">Reference proteome</keyword>
<comment type="caution">
    <text evidence="1">The sequence shown here is derived from an EMBL/GenBank/DDBJ whole genome shotgun (WGS) entry which is preliminary data.</text>
</comment>
<proteinExistence type="predicted"/>
<dbReference type="RefSeq" id="WP_007596188.1">
    <property type="nucleotide sequence ID" value="NZ_JAFBBN010000001.1"/>
</dbReference>
<evidence type="ECO:0000313" key="2">
    <source>
        <dbReference type="EMBL" id="OSJ26466.1"/>
    </source>
</evidence>